<evidence type="ECO:0008006" key="4">
    <source>
        <dbReference type="Google" id="ProtNLM"/>
    </source>
</evidence>
<feature type="region of interest" description="Disordered" evidence="1">
    <location>
        <begin position="146"/>
        <end position="168"/>
    </location>
</feature>
<dbReference type="GO" id="GO:0015035">
    <property type="term" value="F:protein-disulfide reductase activity"/>
    <property type="evidence" value="ECO:0007669"/>
    <property type="project" value="InterPro"/>
</dbReference>
<dbReference type="AlphaFoldDB" id="A0A8J3BA33"/>
<reference evidence="2" key="1">
    <citation type="journal article" date="2014" name="Int. J. Syst. Evol. Microbiol.">
        <title>Complete genome sequence of Corynebacterium casei LMG S-19264T (=DSM 44701T), isolated from a smear-ripened cheese.</title>
        <authorList>
            <consortium name="US DOE Joint Genome Institute (JGI-PGF)"/>
            <person name="Walter F."/>
            <person name="Albersmeier A."/>
            <person name="Kalinowski J."/>
            <person name="Ruckert C."/>
        </authorList>
    </citation>
    <scope>NUCLEOTIDE SEQUENCE</scope>
    <source>
        <strain evidence="2">JCM 3090</strain>
    </source>
</reference>
<proteinExistence type="predicted"/>
<dbReference type="Proteomes" id="UP000649739">
    <property type="component" value="Unassembled WGS sequence"/>
</dbReference>
<dbReference type="InterPro" id="IPR007263">
    <property type="entry name" value="DCC1-like"/>
</dbReference>
<gene>
    <name evidence="2" type="ORF">GCM10010123_22390</name>
</gene>
<evidence type="ECO:0000313" key="2">
    <source>
        <dbReference type="EMBL" id="GGJ92112.1"/>
    </source>
</evidence>
<evidence type="ECO:0000256" key="1">
    <source>
        <dbReference type="SAM" id="MobiDB-lite"/>
    </source>
</evidence>
<comment type="caution">
    <text evidence="2">The sequence shown here is derived from an EMBL/GenBank/DDBJ whole genome shotgun (WGS) entry which is preliminary data.</text>
</comment>
<name>A0A8J3BA33_9ACTN</name>
<sequence length="168" mass="17711">MPEQLGKPYPGPAHSPTRTGRRGAHNGRVITPDPPVLVYDGDCGFCTRCAAFLRARVRPRAALVPSRAIDPAAYGLTAEQCAAAVQWCGPDGERAAGPVALARLLQRGNAAWRAVGTVLALRPVAALAWPPYRLIARHRHRLPGSDGTCGLPSATGRLRGVDPPDAST</sequence>
<keyword evidence="3" id="KW-1185">Reference proteome</keyword>
<dbReference type="EMBL" id="BMQB01000004">
    <property type="protein sequence ID" value="GGJ92112.1"/>
    <property type="molecule type" value="Genomic_DNA"/>
</dbReference>
<reference evidence="2" key="2">
    <citation type="submission" date="2020-09" db="EMBL/GenBank/DDBJ databases">
        <authorList>
            <person name="Sun Q."/>
            <person name="Ohkuma M."/>
        </authorList>
    </citation>
    <scope>NUCLEOTIDE SEQUENCE</scope>
    <source>
        <strain evidence="2">JCM 3090</strain>
    </source>
</reference>
<feature type="region of interest" description="Disordered" evidence="1">
    <location>
        <begin position="1"/>
        <end position="29"/>
    </location>
</feature>
<protein>
    <recommendedName>
        <fullName evidence="4">DUF393 domain-containing protein</fullName>
    </recommendedName>
</protein>
<organism evidence="2 3">
    <name type="scientific">Pilimelia anulata</name>
    <dbReference type="NCBI Taxonomy" id="53371"/>
    <lineage>
        <taxon>Bacteria</taxon>
        <taxon>Bacillati</taxon>
        <taxon>Actinomycetota</taxon>
        <taxon>Actinomycetes</taxon>
        <taxon>Micromonosporales</taxon>
        <taxon>Micromonosporaceae</taxon>
        <taxon>Pilimelia</taxon>
    </lineage>
</organism>
<dbReference type="Pfam" id="PF04134">
    <property type="entry name" value="DCC1-like"/>
    <property type="match status" value="1"/>
</dbReference>
<evidence type="ECO:0000313" key="3">
    <source>
        <dbReference type="Proteomes" id="UP000649739"/>
    </source>
</evidence>
<accession>A0A8J3BA33</accession>